<keyword evidence="1" id="KW-0678">Repressor</keyword>
<dbReference type="AlphaFoldDB" id="A0A437RCL0"/>
<dbReference type="InterPro" id="IPR046335">
    <property type="entry name" value="LacI/GalR-like_sensor"/>
</dbReference>
<dbReference type="InterPro" id="IPR000843">
    <property type="entry name" value="HTH_LacI"/>
</dbReference>
<reference evidence="8 9" key="1">
    <citation type="submission" date="2019-01" db="EMBL/GenBank/DDBJ databases">
        <authorList>
            <person name="Chen W.-M."/>
        </authorList>
    </citation>
    <scope>NUCLEOTIDE SEQUENCE [LARGE SCALE GENOMIC DNA]</scope>
    <source>
        <strain evidence="8 9">KYPY4</strain>
    </source>
</reference>
<comment type="caution">
    <text evidence="8">The sequence shown here is derived from an EMBL/GenBank/DDBJ whole genome shotgun (WGS) entry which is preliminary data.</text>
</comment>
<dbReference type="EMBL" id="SACR01000005">
    <property type="protein sequence ID" value="RVU44414.1"/>
    <property type="molecule type" value="Genomic_DNA"/>
</dbReference>
<dbReference type="Gene3D" id="1.10.260.40">
    <property type="entry name" value="lambda repressor-like DNA-binding domains"/>
    <property type="match status" value="1"/>
</dbReference>
<protein>
    <submittedName>
        <fullName evidence="8">LacI family transcriptional regulator</fullName>
    </submittedName>
</protein>
<dbReference type="CDD" id="cd06290">
    <property type="entry name" value="PBP1_LacI-like"/>
    <property type="match status" value="1"/>
</dbReference>
<dbReference type="PANTHER" id="PTHR30146">
    <property type="entry name" value="LACI-RELATED TRANSCRIPTIONAL REPRESSOR"/>
    <property type="match status" value="1"/>
</dbReference>
<organism evidence="8 9">
    <name type="scientific">Rubrivivax rivuli</name>
    <dbReference type="NCBI Taxonomy" id="1862385"/>
    <lineage>
        <taxon>Bacteria</taxon>
        <taxon>Pseudomonadati</taxon>
        <taxon>Pseudomonadota</taxon>
        <taxon>Betaproteobacteria</taxon>
        <taxon>Burkholderiales</taxon>
        <taxon>Sphaerotilaceae</taxon>
        <taxon>Rubrivivax</taxon>
    </lineage>
</organism>
<dbReference type="SUPFAM" id="SSF53822">
    <property type="entry name" value="Periplasmic binding protein-like I"/>
    <property type="match status" value="1"/>
</dbReference>
<proteinExistence type="predicted"/>
<feature type="region of interest" description="Disordered" evidence="5">
    <location>
        <begin position="1"/>
        <end position="21"/>
    </location>
</feature>
<dbReference type="GO" id="GO:0000976">
    <property type="term" value="F:transcription cis-regulatory region binding"/>
    <property type="evidence" value="ECO:0007669"/>
    <property type="project" value="TreeGrafter"/>
</dbReference>
<feature type="domain" description="HTH lacI-type" evidence="6">
    <location>
        <begin position="25"/>
        <end position="79"/>
    </location>
</feature>
<dbReference type="SMART" id="SM00354">
    <property type="entry name" value="HTH_LACI"/>
    <property type="match status" value="1"/>
</dbReference>
<feature type="domain" description="HTH cro/C1-type" evidence="7">
    <location>
        <begin position="26"/>
        <end position="69"/>
    </location>
</feature>
<dbReference type="Pfam" id="PF13377">
    <property type="entry name" value="Peripla_BP_3"/>
    <property type="match status" value="1"/>
</dbReference>
<evidence type="ECO:0000256" key="5">
    <source>
        <dbReference type="SAM" id="MobiDB-lite"/>
    </source>
</evidence>
<evidence type="ECO:0000256" key="3">
    <source>
        <dbReference type="ARBA" id="ARBA00023125"/>
    </source>
</evidence>
<dbReference type="GO" id="GO:0003700">
    <property type="term" value="F:DNA-binding transcription factor activity"/>
    <property type="evidence" value="ECO:0007669"/>
    <property type="project" value="TreeGrafter"/>
</dbReference>
<dbReference type="InterPro" id="IPR001387">
    <property type="entry name" value="Cro/C1-type_HTH"/>
</dbReference>
<evidence type="ECO:0000259" key="7">
    <source>
        <dbReference type="PROSITE" id="PS50943"/>
    </source>
</evidence>
<dbReference type="InterPro" id="IPR010982">
    <property type="entry name" value="Lambda_DNA-bd_dom_sf"/>
</dbReference>
<dbReference type="PRINTS" id="PR00036">
    <property type="entry name" value="HTHLACI"/>
</dbReference>
<evidence type="ECO:0000313" key="8">
    <source>
        <dbReference type="EMBL" id="RVU44414.1"/>
    </source>
</evidence>
<dbReference type="PROSITE" id="PS50943">
    <property type="entry name" value="HTH_CROC1"/>
    <property type="match status" value="1"/>
</dbReference>
<dbReference type="RefSeq" id="WP_128229959.1">
    <property type="nucleotide sequence ID" value="NZ_SACR01000005.1"/>
</dbReference>
<evidence type="ECO:0000256" key="1">
    <source>
        <dbReference type="ARBA" id="ARBA00022491"/>
    </source>
</evidence>
<dbReference type="OrthoDB" id="269117at2"/>
<evidence type="ECO:0000313" key="9">
    <source>
        <dbReference type="Proteomes" id="UP000285575"/>
    </source>
</evidence>
<keyword evidence="4" id="KW-0804">Transcription</keyword>
<keyword evidence="9" id="KW-1185">Reference proteome</keyword>
<name>A0A437RCL0_9BURK</name>
<dbReference type="PANTHER" id="PTHR30146:SF148">
    <property type="entry name" value="HTH-TYPE TRANSCRIPTIONAL REPRESSOR PURR-RELATED"/>
    <property type="match status" value="1"/>
</dbReference>
<evidence type="ECO:0000256" key="4">
    <source>
        <dbReference type="ARBA" id="ARBA00023163"/>
    </source>
</evidence>
<dbReference type="Gene3D" id="3.40.50.2300">
    <property type="match status" value="2"/>
</dbReference>
<dbReference type="CDD" id="cd01392">
    <property type="entry name" value="HTH_LacI"/>
    <property type="match status" value="1"/>
</dbReference>
<accession>A0A437RCL0</accession>
<sequence length="354" mass="37597">MPSSPPRRGKAGPAPSTTPGGEAAVTLHQVAQAAGVSASTVSRILNGTAKVHADKMQAVQAAIVALGFRPNPVARGLAGGRTLSIGVVTQTISSPFYGEALHGIEDELERAGYIPIFVSGHWHEAGERKALEALLSRRVDGIIVLAGRLPDAELQAHAQQVPMVVVGRELGGPRLFSLNFDNLTGALLATRHLIECGHRRIAFIAGDPAHQDALDRQAGYRRALEEAGIAYDPALVMPADFTESSGLLAVNRLLDSRLAFTAIFAANDQTAIGAALGLYRRNVRVPDDVSLVGFDDLAPAKFSVPPLTTVRQSVYEMGSQSAVAMLQMLRGEAPQVVLPAPQLVPRESTRRLQR</sequence>
<evidence type="ECO:0000259" key="6">
    <source>
        <dbReference type="PROSITE" id="PS50932"/>
    </source>
</evidence>
<keyword evidence="3" id="KW-0238">DNA-binding</keyword>
<dbReference type="Proteomes" id="UP000285575">
    <property type="component" value="Unassembled WGS sequence"/>
</dbReference>
<dbReference type="Pfam" id="PF00356">
    <property type="entry name" value="LacI"/>
    <property type="match status" value="1"/>
</dbReference>
<gene>
    <name evidence="8" type="ORF">EOE66_17230</name>
</gene>
<evidence type="ECO:0000256" key="2">
    <source>
        <dbReference type="ARBA" id="ARBA00023015"/>
    </source>
</evidence>
<dbReference type="InterPro" id="IPR028082">
    <property type="entry name" value="Peripla_BP_I"/>
</dbReference>
<keyword evidence="2" id="KW-0805">Transcription regulation</keyword>
<dbReference type="PROSITE" id="PS50932">
    <property type="entry name" value="HTH_LACI_2"/>
    <property type="match status" value="1"/>
</dbReference>
<dbReference type="SUPFAM" id="SSF47413">
    <property type="entry name" value="lambda repressor-like DNA-binding domains"/>
    <property type="match status" value="1"/>
</dbReference>